<keyword evidence="2 10" id="KW-0328">Glycosyltransferase</keyword>
<evidence type="ECO:0000256" key="3">
    <source>
        <dbReference type="ARBA" id="ARBA00022679"/>
    </source>
</evidence>
<sequence length="291" mass="33585">MRVIPIHCCMLLPCLCFHPAKQDIPLGFVKDAVDDMYFGCNETMVNVIDKYFERENTGMFAVIWKKARNCAQRNLDYKDKDKDLTMDHMLAICAYTSSFEKLYEQFNDAVRTKRSSYVTSFPFHSLHFWLTSAVQILSRNTKCLTTYRRSNLIFTGHVNNIIRYGFFASSSRKPSLLHFGEKTCFKIKTCSGAYLKKYPQIKDYEEEVLIPPYEIFKITEKIQNIPTNENNYSWSHASKGAPTTRGQYEDPGGPPTPLEMGKDWTHKALRAQNPPKLPSCQEFSNIAQMST</sequence>
<dbReference type="STRING" id="94237.ENSMMOP00000028668"/>
<protein>
    <recommendedName>
        <fullName evidence="10">NAD(P)(+)--arginine ADP-ribosyltransferase</fullName>
        <ecNumber evidence="10">2.4.2.31</ecNumber>
    </recommendedName>
    <alternativeName>
        <fullName evidence="10">Mono(ADP-ribosyl)transferase</fullName>
    </alternativeName>
</protein>
<dbReference type="Proteomes" id="UP000261620">
    <property type="component" value="Unplaced"/>
</dbReference>
<dbReference type="FunFam" id="3.90.176.10:FF:000001">
    <property type="entry name" value="NAD(P)(+)--arginine ADP-ribosyltransferase"/>
    <property type="match status" value="1"/>
</dbReference>
<keyword evidence="6 10" id="KW-0521">NADP</keyword>
<dbReference type="PROSITE" id="PS51996">
    <property type="entry name" value="TR_MART"/>
    <property type="match status" value="1"/>
</dbReference>
<evidence type="ECO:0000256" key="11">
    <source>
        <dbReference type="SAM" id="MobiDB-lite"/>
    </source>
</evidence>
<dbReference type="Pfam" id="PF01129">
    <property type="entry name" value="ART"/>
    <property type="match status" value="1"/>
</dbReference>
<evidence type="ECO:0000313" key="13">
    <source>
        <dbReference type="Proteomes" id="UP000261620"/>
    </source>
</evidence>
<dbReference type="PANTHER" id="PTHR10339:SF29">
    <property type="entry name" value="NAD(P)(+)--ARGININE ADP-RIBOSYLTRANSFERASE"/>
    <property type="match status" value="1"/>
</dbReference>
<feature type="signal peptide" evidence="10">
    <location>
        <begin position="1"/>
        <end position="22"/>
    </location>
</feature>
<dbReference type="GO" id="GO:0016779">
    <property type="term" value="F:nucleotidyltransferase activity"/>
    <property type="evidence" value="ECO:0007669"/>
    <property type="project" value="UniProtKB-KW"/>
</dbReference>
<dbReference type="AlphaFoldDB" id="A0A3Q3XC67"/>
<evidence type="ECO:0000256" key="6">
    <source>
        <dbReference type="ARBA" id="ARBA00022857"/>
    </source>
</evidence>
<dbReference type="InterPro" id="IPR050999">
    <property type="entry name" value="ADP-ribosyltransferase_ARG"/>
</dbReference>
<keyword evidence="5 10" id="KW-0732">Signal</keyword>
<evidence type="ECO:0000256" key="10">
    <source>
        <dbReference type="RuleBase" id="RU361228"/>
    </source>
</evidence>
<evidence type="ECO:0000256" key="5">
    <source>
        <dbReference type="ARBA" id="ARBA00022729"/>
    </source>
</evidence>
<evidence type="ECO:0000256" key="1">
    <source>
        <dbReference type="ARBA" id="ARBA00009558"/>
    </source>
</evidence>
<reference evidence="12" key="1">
    <citation type="submission" date="2025-08" db="UniProtKB">
        <authorList>
            <consortium name="Ensembl"/>
        </authorList>
    </citation>
    <scope>IDENTIFICATION</scope>
</reference>
<comment type="catalytic activity">
    <reaction evidence="9 10">
        <text>L-arginyl-[protein] + NAD(+) = N(omega)-(ADP-D-ribosyl)-L-arginyl-[protein] + nicotinamide + H(+)</text>
        <dbReference type="Rhea" id="RHEA:19149"/>
        <dbReference type="Rhea" id="RHEA-COMP:10532"/>
        <dbReference type="Rhea" id="RHEA-COMP:15087"/>
        <dbReference type="ChEBI" id="CHEBI:15378"/>
        <dbReference type="ChEBI" id="CHEBI:17154"/>
        <dbReference type="ChEBI" id="CHEBI:29965"/>
        <dbReference type="ChEBI" id="CHEBI:57540"/>
        <dbReference type="ChEBI" id="CHEBI:142554"/>
        <dbReference type="EC" id="2.4.2.31"/>
    </reaction>
</comment>
<evidence type="ECO:0000256" key="8">
    <source>
        <dbReference type="ARBA" id="ARBA00023157"/>
    </source>
</evidence>
<proteinExistence type="inferred from homology"/>
<evidence type="ECO:0000256" key="9">
    <source>
        <dbReference type="ARBA" id="ARBA00047597"/>
    </source>
</evidence>
<dbReference type="OMA" id="HSFHFKY"/>
<organism evidence="12 13">
    <name type="scientific">Mola mola</name>
    <name type="common">Ocean sunfish</name>
    <name type="synonym">Tetraodon mola</name>
    <dbReference type="NCBI Taxonomy" id="94237"/>
    <lineage>
        <taxon>Eukaryota</taxon>
        <taxon>Metazoa</taxon>
        <taxon>Chordata</taxon>
        <taxon>Craniata</taxon>
        <taxon>Vertebrata</taxon>
        <taxon>Euteleostomi</taxon>
        <taxon>Actinopterygii</taxon>
        <taxon>Neopterygii</taxon>
        <taxon>Teleostei</taxon>
        <taxon>Neoteleostei</taxon>
        <taxon>Acanthomorphata</taxon>
        <taxon>Eupercaria</taxon>
        <taxon>Tetraodontiformes</taxon>
        <taxon>Molidae</taxon>
        <taxon>Mola</taxon>
    </lineage>
</organism>
<dbReference type="PANTHER" id="PTHR10339">
    <property type="entry name" value="ADP-RIBOSYLTRANSFERASE"/>
    <property type="match status" value="1"/>
</dbReference>
<dbReference type="PRINTS" id="PR00970">
    <property type="entry name" value="RIBTRNSFRASE"/>
</dbReference>
<accession>A0A3Q3XC67</accession>
<dbReference type="GO" id="GO:0003950">
    <property type="term" value="F:NAD+ poly-ADP-ribosyltransferase activity"/>
    <property type="evidence" value="ECO:0007669"/>
    <property type="project" value="TreeGrafter"/>
</dbReference>
<feature type="region of interest" description="Disordered" evidence="11">
    <location>
        <begin position="233"/>
        <end position="261"/>
    </location>
</feature>
<name>A0A3Q3XC67_MOLML</name>
<keyword evidence="4" id="KW-0548">Nucleotidyltransferase</keyword>
<feature type="chain" id="PRO_5018380659" description="NAD(P)(+)--arginine ADP-ribosyltransferase" evidence="10">
    <location>
        <begin position="23"/>
        <end position="291"/>
    </location>
</feature>
<evidence type="ECO:0000256" key="7">
    <source>
        <dbReference type="ARBA" id="ARBA00023027"/>
    </source>
</evidence>
<dbReference type="SUPFAM" id="SSF56399">
    <property type="entry name" value="ADP-ribosylation"/>
    <property type="match status" value="1"/>
</dbReference>
<dbReference type="Ensembl" id="ENSMMOT00000029153.1">
    <property type="protein sequence ID" value="ENSMMOP00000028668.1"/>
    <property type="gene ID" value="ENSMMOG00000021644.1"/>
</dbReference>
<comment type="similarity">
    <text evidence="1 10">Belongs to the Arg-specific ADP-ribosyltransferase family.</text>
</comment>
<keyword evidence="13" id="KW-1185">Reference proteome</keyword>
<evidence type="ECO:0000256" key="4">
    <source>
        <dbReference type="ARBA" id="ARBA00022695"/>
    </source>
</evidence>
<reference evidence="12" key="2">
    <citation type="submission" date="2025-09" db="UniProtKB">
        <authorList>
            <consortium name="Ensembl"/>
        </authorList>
    </citation>
    <scope>IDENTIFICATION</scope>
</reference>
<evidence type="ECO:0000256" key="2">
    <source>
        <dbReference type="ARBA" id="ARBA00022676"/>
    </source>
</evidence>
<evidence type="ECO:0000313" key="12">
    <source>
        <dbReference type="Ensembl" id="ENSMMOP00000028668.1"/>
    </source>
</evidence>
<keyword evidence="7 10" id="KW-0520">NAD</keyword>
<dbReference type="EC" id="2.4.2.31" evidence="10"/>
<keyword evidence="8" id="KW-1015">Disulfide bond</keyword>
<dbReference type="InterPro" id="IPR000768">
    <property type="entry name" value="ART"/>
</dbReference>
<dbReference type="GO" id="GO:0106274">
    <property type="term" value="F:NAD+-protein-arginine ADP-ribosyltransferase activity"/>
    <property type="evidence" value="ECO:0007669"/>
    <property type="project" value="UniProtKB-EC"/>
</dbReference>
<keyword evidence="3 10" id="KW-0808">Transferase</keyword>
<dbReference type="Gene3D" id="3.90.176.10">
    <property type="entry name" value="Toxin ADP-ribosyltransferase, Chain A, domain 1"/>
    <property type="match status" value="1"/>
</dbReference>